<dbReference type="SUPFAM" id="SSF55486">
    <property type="entry name" value="Metalloproteases ('zincins'), catalytic domain"/>
    <property type="match status" value="1"/>
</dbReference>
<dbReference type="InterPro" id="IPR001480">
    <property type="entry name" value="Bulb-type_lectin_dom"/>
</dbReference>
<dbReference type="OrthoDB" id="9794228at2"/>
<evidence type="ECO:0000259" key="1">
    <source>
        <dbReference type="PROSITE" id="PS50927"/>
    </source>
</evidence>
<dbReference type="AlphaFoldDB" id="A0A3A8NPT0"/>
<evidence type="ECO:0000313" key="2">
    <source>
        <dbReference type="EMBL" id="RKH43155.1"/>
    </source>
</evidence>
<dbReference type="RefSeq" id="WP_120625758.1">
    <property type="nucleotide sequence ID" value="NZ_RAWG01000071.1"/>
</dbReference>
<sequence>MKKSKTFLRATLVMTLVCGGCGPAPEGTEGDTLSSTSGRAVTFEEFRGTVHQDSRGRYIYDGDMVAHDLTELRQAWERMYPQTGALTVNQYNAALDAIWRNGEQLNLTYCVSNAFGGNKQAVVNAMSTAGAAWGAKALINFVYVPAQDANCTSANGSVFFNVSPISGGSAPATAFYPGTLRPQRTLDLDASVFNLQGWATLAGILTHELGHTLGFRHEFLQSGMCYAGTEPGGWRGVTPYDAGSIMNYPYPECGGFNSTGPSTTDHEGATQLYGSRVWVNASAPTGCGQILGGKGLDRGQTLWSCDGRFYLNHSPFGILQLAKYAPGPGGATVQTLWTSGTSGQPGYGTYMQPDGNLVIYSGLGRVIWHSGTYGNPGSGLALQNDGNLVIYSPQGQVLWTSGTWGH</sequence>
<dbReference type="InterPro" id="IPR024079">
    <property type="entry name" value="MetalloPept_cat_dom_sf"/>
</dbReference>
<evidence type="ECO:0000313" key="3">
    <source>
        <dbReference type="Proteomes" id="UP000273405"/>
    </source>
</evidence>
<dbReference type="Gene3D" id="3.40.390.10">
    <property type="entry name" value="Collagenase (Catalytic Domain)"/>
    <property type="match status" value="1"/>
</dbReference>
<dbReference type="GO" id="GO:0008237">
    <property type="term" value="F:metallopeptidase activity"/>
    <property type="evidence" value="ECO:0007669"/>
    <property type="project" value="InterPro"/>
</dbReference>
<dbReference type="Pfam" id="PF12388">
    <property type="entry name" value="Peptidase_M57"/>
    <property type="match status" value="1"/>
</dbReference>
<dbReference type="GO" id="GO:0008270">
    <property type="term" value="F:zinc ion binding"/>
    <property type="evidence" value="ECO:0007669"/>
    <property type="project" value="InterPro"/>
</dbReference>
<gene>
    <name evidence="2" type="ORF">D7X12_13880</name>
</gene>
<dbReference type="Gene3D" id="2.90.10.10">
    <property type="entry name" value="Bulb-type lectin domain"/>
    <property type="match status" value="1"/>
</dbReference>
<reference evidence="3" key="1">
    <citation type="submission" date="2018-09" db="EMBL/GenBank/DDBJ databases">
        <authorList>
            <person name="Livingstone P.G."/>
            <person name="Whitworth D.E."/>
        </authorList>
    </citation>
    <scope>NUCLEOTIDE SEQUENCE [LARGE SCALE GENOMIC DNA]</scope>
    <source>
        <strain evidence="3">CA040B</strain>
    </source>
</reference>
<dbReference type="SMART" id="SM00108">
    <property type="entry name" value="B_lectin"/>
    <property type="match status" value="1"/>
</dbReference>
<organism evidence="2 3">
    <name type="scientific">Corallococcus sicarius</name>
    <dbReference type="NCBI Taxonomy" id="2316726"/>
    <lineage>
        <taxon>Bacteria</taxon>
        <taxon>Pseudomonadati</taxon>
        <taxon>Myxococcota</taxon>
        <taxon>Myxococcia</taxon>
        <taxon>Myxococcales</taxon>
        <taxon>Cystobacterineae</taxon>
        <taxon>Myxococcaceae</taxon>
        <taxon>Corallococcus</taxon>
    </lineage>
</organism>
<dbReference type="SMART" id="SM00235">
    <property type="entry name" value="ZnMc"/>
    <property type="match status" value="1"/>
</dbReference>
<comment type="caution">
    <text evidence="2">The sequence shown here is derived from an EMBL/GenBank/DDBJ whole genome shotgun (WGS) entry which is preliminary data.</text>
</comment>
<name>A0A3A8NPT0_9BACT</name>
<keyword evidence="3" id="KW-1185">Reference proteome</keyword>
<dbReference type="InterPro" id="IPR036426">
    <property type="entry name" value="Bulb-type_lectin_dom_sf"/>
</dbReference>
<dbReference type="PROSITE" id="PS50927">
    <property type="entry name" value="BULB_LECTIN"/>
    <property type="match status" value="1"/>
</dbReference>
<dbReference type="GO" id="GO:0006508">
    <property type="term" value="P:proteolysis"/>
    <property type="evidence" value="ECO:0007669"/>
    <property type="project" value="InterPro"/>
</dbReference>
<dbReference type="EMBL" id="RAWG01000071">
    <property type="protein sequence ID" value="RKH43155.1"/>
    <property type="molecule type" value="Genomic_DNA"/>
</dbReference>
<dbReference type="InterPro" id="IPR006026">
    <property type="entry name" value="Peptidase_Metallo"/>
</dbReference>
<accession>A0A3A8NPT0</accession>
<feature type="domain" description="Bulb-type lectin" evidence="1">
    <location>
        <begin position="287"/>
        <end position="403"/>
    </location>
</feature>
<dbReference type="InterPro" id="IPR024653">
    <property type="entry name" value="Peptidase_M10/M27/M57"/>
</dbReference>
<dbReference type="Proteomes" id="UP000273405">
    <property type="component" value="Unassembled WGS sequence"/>
</dbReference>
<dbReference type="SUPFAM" id="SSF51110">
    <property type="entry name" value="alpha-D-mannose-specific plant lectins"/>
    <property type="match status" value="1"/>
</dbReference>
<proteinExistence type="predicted"/>
<protein>
    <recommendedName>
        <fullName evidence="1">Bulb-type lectin domain-containing protein</fullName>
    </recommendedName>
</protein>